<evidence type="ECO:0000313" key="1">
    <source>
        <dbReference type="EMBL" id="KAF1771162.1"/>
    </source>
</evidence>
<dbReference type="KEGG" id="crq:GCK72_002988"/>
<reference evidence="1 2" key="1">
    <citation type="submission" date="2019-12" db="EMBL/GenBank/DDBJ databases">
        <title>Chromosome-level assembly of the Caenorhabditis remanei genome.</title>
        <authorList>
            <person name="Teterina A.A."/>
            <person name="Willis J.H."/>
            <person name="Phillips P.C."/>
        </authorList>
    </citation>
    <scope>NUCLEOTIDE SEQUENCE [LARGE SCALE GENOMIC DNA]</scope>
    <source>
        <strain evidence="1 2">PX506</strain>
        <tissue evidence="1">Whole organism</tissue>
    </source>
</reference>
<gene>
    <name evidence="1" type="ORF">GCK72_002988</name>
</gene>
<sequence>MPPSSSAAALTPTFYNNQDTTMIETHVLLTIACVKYKDALTDKKKEPRLWYTTMQKAMIDMLCVEVRKEIQEEERLKND</sequence>
<dbReference type="Proteomes" id="UP000483820">
    <property type="component" value="Chromosome I"/>
</dbReference>
<evidence type="ECO:0000313" key="2">
    <source>
        <dbReference type="Proteomes" id="UP000483820"/>
    </source>
</evidence>
<accession>A0A6A5HY99</accession>
<dbReference type="EMBL" id="WUAV01000001">
    <property type="protein sequence ID" value="KAF1771162.1"/>
    <property type="molecule type" value="Genomic_DNA"/>
</dbReference>
<comment type="caution">
    <text evidence="1">The sequence shown here is derived from an EMBL/GenBank/DDBJ whole genome shotgun (WGS) entry which is preliminary data.</text>
</comment>
<protein>
    <submittedName>
        <fullName evidence="1">Uncharacterized protein</fullName>
    </submittedName>
</protein>
<name>A0A6A5HY99_CAERE</name>
<dbReference type="GeneID" id="9799972"/>
<proteinExistence type="predicted"/>
<organism evidence="1 2">
    <name type="scientific">Caenorhabditis remanei</name>
    <name type="common">Caenorhabditis vulgaris</name>
    <dbReference type="NCBI Taxonomy" id="31234"/>
    <lineage>
        <taxon>Eukaryota</taxon>
        <taxon>Metazoa</taxon>
        <taxon>Ecdysozoa</taxon>
        <taxon>Nematoda</taxon>
        <taxon>Chromadorea</taxon>
        <taxon>Rhabditida</taxon>
        <taxon>Rhabditina</taxon>
        <taxon>Rhabditomorpha</taxon>
        <taxon>Rhabditoidea</taxon>
        <taxon>Rhabditidae</taxon>
        <taxon>Peloderinae</taxon>
        <taxon>Caenorhabditis</taxon>
    </lineage>
</organism>
<dbReference type="AlphaFoldDB" id="A0A6A5HY99"/>
<dbReference type="RefSeq" id="XP_053592380.1">
    <property type="nucleotide sequence ID" value="XM_053723735.1"/>
</dbReference>
<dbReference type="CTD" id="9799972"/>